<dbReference type="Proteomes" id="UP001604335">
    <property type="component" value="Unassembled WGS sequence"/>
</dbReference>
<dbReference type="Gene3D" id="3.30.1390.30">
    <property type="entry name" value="Penicillin-binding protein 2a, domain 3"/>
    <property type="match status" value="1"/>
</dbReference>
<dbReference type="InterPro" id="IPR005311">
    <property type="entry name" value="PBP_dimer"/>
</dbReference>
<comment type="caution">
    <text evidence="14">The sequence shown here is derived from an EMBL/GenBank/DDBJ whole genome shotgun (WGS) entry which is preliminary data.</text>
</comment>
<evidence type="ECO:0000256" key="9">
    <source>
        <dbReference type="ARBA" id="ARBA00023136"/>
    </source>
</evidence>
<protein>
    <submittedName>
        <fullName evidence="14">Penicillin-binding transpeptidase domain-containing protein</fullName>
    </submittedName>
</protein>
<dbReference type="InterPro" id="IPR001460">
    <property type="entry name" value="PCN-bd_Tpept"/>
</dbReference>
<keyword evidence="5" id="KW-0812">Transmembrane</keyword>
<dbReference type="PANTHER" id="PTHR30627">
    <property type="entry name" value="PEPTIDOGLYCAN D,D-TRANSPEPTIDASE"/>
    <property type="match status" value="1"/>
</dbReference>
<evidence type="ECO:0000256" key="4">
    <source>
        <dbReference type="ARBA" id="ARBA00022475"/>
    </source>
</evidence>
<evidence type="ECO:0000256" key="10">
    <source>
        <dbReference type="ARBA" id="ARBA00023316"/>
    </source>
</evidence>
<evidence type="ECO:0000259" key="12">
    <source>
        <dbReference type="Pfam" id="PF00905"/>
    </source>
</evidence>
<evidence type="ECO:0000256" key="3">
    <source>
        <dbReference type="ARBA" id="ARBA00007171"/>
    </source>
</evidence>
<gene>
    <name evidence="14" type="ORF">VPK24_17010</name>
</gene>
<dbReference type="Gene3D" id="3.40.710.10">
    <property type="entry name" value="DD-peptidase/beta-lactamase superfamily"/>
    <property type="match status" value="1"/>
</dbReference>
<evidence type="ECO:0000256" key="5">
    <source>
        <dbReference type="ARBA" id="ARBA00022692"/>
    </source>
</evidence>
<dbReference type="SUPFAM" id="SSF56601">
    <property type="entry name" value="beta-lactamase/transpeptidase-like"/>
    <property type="match status" value="1"/>
</dbReference>
<proteinExistence type="inferred from homology"/>
<dbReference type="Pfam" id="PF03717">
    <property type="entry name" value="PBP_dimer"/>
    <property type="match status" value="1"/>
</dbReference>
<organism evidence="14 15">
    <name type="scientific">Limnothrix redekei LRLZ20PSL1</name>
    <dbReference type="NCBI Taxonomy" id="3112953"/>
    <lineage>
        <taxon>Bacteria</taxon>
        <taxon>Bacillati</taxon>
        <taxon>Cyanobacteriota</taxon>
        <taxon>Cyanophyceae</taxon>
        <taxon>Pseudanabaenales</taxon>
        <taxon>Pseudanabaenaceae</taxon>
        <taxon>Limnothrix</taxon>
    </lineage>
</organism>
<keyword evidence="8" id="KW-1133">Transmembrane helix</keyword>
<dbReference type="RefSeq" id="WP_393015199.1">
    <property type="nucleotide sequence ID" value="NZ_JAZAQF010000088.1"/>
</dbReference>
<keyword evidence="7" id="KW-0573">Peptidoglycan synthesis</keyword>
<keyword evidence="15" id="KW-1185">Reference proteome</keyword>
<feature type="domain" description="Penicillin-binding protein dimerisation" evidence="13">
    <location>
        <begin position="70"/>
        <end position="241"/>
    </location>
</feature>
<dbReference type="InterPro" id="IPR036138">
    <property type="entry name" value="PBP_dimer_sf"/>
</dbReference>
<evidence type="ECO:0000256" key="6">
    <source>
        <dbReference type="ARBA" id="ARBA00022960"/>
    </source>
</evidence>
<evidence type="ECO:0000259" key="13">
    <source>
        <dbReference type="Pfam" id="PF03717"/>
    </source>
</evidence>
<keyword evidence="9" id="KW-0472">Membrane</keyword>
<sequence>MVASPPPNSPKLDQQPERTIGRRYQPLGCLIVAVVLLGGIGSRLAFLQLVEGQRYRQLAAASRIRLMPTLPTRAALLDRSGRVLVDNRPSISAMAWPVAQSPQEWRAILPELARVLGRPESELLARLEQAGWRSPVLVRLARGLPPSQMTTVAELATQVRGLAIQPEAERDYPHGQLAQTILGKVGEVNAAEVDRLEPLQDYRSGDLIGRSGLEAALEAQLRGQSGGEQVELDRNGLPVRVLARKPTEPPTPVRLTLDLPLQQTLERLINGVSGAAVALDPDNGAVLAMAGQWPNPGQGGNRALKAIRPGALFKWITAVAALESGQMALHQRWRIDRRSRPGGLPWAEFTKVIWPSIVTLNFREALGKLDTQDSDAFFEQVALRLDSTNTIAWARRFGFGQRSGIELAEDEDPGPSLEALWKRESVQARWYLGEGVNLALGRGEMAASPLQIAVMAAVAVNGGYRVQPHLVKDRSAQVSREFLGLQPSTLELLRSTLQVRTSRLPAPDASQPPDRPPQPNASIDWLATHSLVRQSNQPIGAWAVTAGPANDPKIVVVAFVEQSSDRPLAPADSAAAPSNGAASQEPSAPAAQAAEQIAGATVVNYVQSLDRWLP</sequence>
<keyword evidence="4" id="KW-1003">Cell membrane</keyword>
<reference evidence="15" key="1">
    <citation type="journal article" date="2024" name="Algal Res.">
        <title>Biochemical, toxicological and genomic investigation of a high-biomass producing Limnothrix strain isolated from Italian shallow drinking water reservoir.</title>
        <authorList>
            <person name="Simonazzi M."/>
            <person name="Shishido T.K."/>
            <person name="Delbaje E."/>
            <person name="Wahlsten M."/>
            <person name="Fewer D.P."/>
            <person name="Sivonen K."/>
            <person name="Pezzolesi L."/>
            <person name="Pistocchi R."/>
        </authorList>
    </citation>
    <scope>NUCLEOTIDE SEQUENCE [LARGE SCALE GENOMIC DNA]</scope>
    <source>
        <strain evidence="15">LRLZ20PSL1</strain>
    </source>
</reference>
<evidence type="ECO:0000256" key="2">
    <source>
        <dbReference type="ARBA" id="ARBA00004236"/>
    </source>
</evidence>
<dbReference type="InterPro" id="IPR012338">
    <property type="entry name" value="Beta-lactam/transpept-like"/>
</dbReference>
<accession>A0ABW7CH13</accession>
<dbReference type="EMBL" id="JAZAQF010000088">
    <property type="protein sequence ID" value="MFG3819348.1"/>
    <property type="molecule type" value="Genomic_DNA"/>
</dbReference>
<evidence type="ECO:0000256" key="8">
    <source>
        <dbReference type="ARBA" id="ARBA00022989"/>
    </source>
</evidence>
<comment type="similarity">
    <text evidence="3">Belongs to the transpeptidase family.</text>
</comment>
<keyword evidence="10" id="KW-0961">Cell wall biogenesis/degradation</keyword>
<evidence type="ECO:0000313" key="15">
    <source>
        <dbReference type="Proteomes" id="UP001604335"/>
    </source>
</evidence>
<comment type="subcellular location">
    <subcellularLocation>
        <location evidence="2">Cell membrane</location>
    </subcellularLocation>
    <subcellularLocation>
        <location evidence="1">Membrane</location>
        <topology evidence="1">Single-pass membrane protein</topology>
    </subcellularLocation>
</comment>
<dbReference type="SUPFAM" id="SSF56519">
    <property type="entry name" value="Penicillin binding protein dimerisation domain"/>
    <property type="match status" value="1"/>
</dbReference>
<evidence type="ECO:0000256" key="11">
    <source>
        <dbReference type="SAM" id="MobiDB-lite"/>
    </source>
</evidence>
<feature type="domain" description="Penicillin-binding protein transpeptidase" evidence="12">
    <location>
        <begin position="274"/>
        <end position="499"/>
    </location>
</feature>
<name>A0ABW7CH13_9CYAN</name>
<feature type="region of interest" description="Disordered" evidence="11">
    <location>
        <begin position="568"/>
        <end position="593"/>
    </location>
</feature>
<evidence type="ECO:0000256" key="7">
    <source>
        <dbReference type="ARBA" id="ARBA00022984"/>
    </source>
</evidence>
<dbReference type="Gene3D" id="3.90.1310.10">
    <property type="entry name" value="Penicillin-binding protein 2a (Domain 2)"/>
    <property type="match status" value="1"/>
</dbReference>
<dbReference type="Pfam" id="PF00905">
    <property type="entry name" value="Transpeptidase"/>
    <property type="match status" value="1"/>
</dbReference>
<keyword evidence="6" id="KW-0133">Cell shape</keyword>
<evidence type="ECO:0000313" key="14">
    <source>
        <dbReference type="EMBL" id="MFG3819348.1"/>
    </source>
</evidence>
<dbReference type="InterPro" id="IPR050515">
    <property type="entry name" value="Beta-lactam/transpept"/>
</dbReference>
<evidence type="ECO:0000256" key="1">
    <source>
        <dbReference type="ARBA" id="ARBA00004167"/>
    </source>
</evidence>
<dbReference type="PANTHER" id="PTHR30627:SF2">
    <property type="entry name" value="PEPTIDOGLYCAN D,D-TRANSPEPTIDASE MRDA"/>
    <property type="match status" value="1"/>
</dbReference>